<dbReference type="GO" id="GO:0016757">
    <property type="term" value="F:glycosyltransferase activity"/>
    <property type="evidence" value="ECO:0007669"/>
    <property type="project" value="InterPro"/>
</dbReference>
<dbReference type="HOGENOM" id="CLU_009583_27_6_4"/>
<evidence type="ECO:0000256" key="1">
    <source>
        <dbReference type="ARBA" id="ARBA00022679"/>
    </source>
</evidence>
<reference evidence="5" key="1">
    <citation type="journal article" date="2009" name="Environ. Microbiol.">
        <title>The genome of Polaromonas naphthalenivorans strain CJ2, isolated from coal tar-contaminated sediment, reveals physiological and metabolic versatility and evolution through extensive horizontal gene transfer.</title>
        <authorList>
            <person name="Yagi J.M."/>
            <person name="Sims D."/>
            <person name="Brettin T."/>
            <person name="Bruce D."/>
            <person name="Madsen E.L."/>
        </authorList>
    </citation>
    <scope>NUCLEOTIDE SEQUENCE [LARGE SCALE GENOMIC DNA]</scope>
    <source>
        <strain evidence="5">CJ2</strain>
    </source>
</reference>
<dbReference type="STRING" id="365044.Pnap_2100"/>
<dbReference type="Gene3D" id="3.40.50.2000">
    <property type="entry name" value="Glycogen Phosphorylase B"/>
    <property type="match status" value="2"/>
</dbReference>
<dbReference type="PANTHER" id="PTHR46401">
    <property type="entry name" value="GLYCOSYLTRANSFERASE WBBK-RELATED"/>
    <property type="match status" value="1"/>
</dbReference>
<dbReference type="InterPro" id="IPR023986">
    <property type="entry name" value="GlycosylTfrase_MSMEG0565"/>
</dbReference>
<dbReference type="NCBIfam" id="TIGR04047">
    <property type="entry name" value="MSMEG_0565_glyc"/>
    <property type="match status" value="1"/>
</dbReference>
<gene>
    <name evidence="4" type="ordered locus">Pnap_2100</name>
</gene>
<evidence type="ECO:0000259" key="3">
    <source>
        <dbReference type="Pfam" id="PF13439"/>
    </source>
</evidence>
<dbReference type="GO" id="GO:0009103">
    <property type="term" value="P:lipopolysaccharide biosynthetic process"/>
    <property type="evidence" value="ECO:0007669"/>
    <property type="project" value="TreeGrafter"/>
</dbReference>
<feature type="domain" description="Glycosyl transferase family 1" evidence="2">
    <location>
        <begin position="206"/>
        <end position="356"/>
    </location>
</feature>
<dbReference type="SUPFAM" id="SSF53756">
    <property type="entry name" value="UDP-Glycosyltransferase/glycogen phosphorylase"/>
    <property type="match status" value="1"/>
</dbReference>
<organism evidence="4 5">
    <name type="scientific">Polaromonas naphthalenivorans (strain CJ2)</name>
    <dbReference type="NCBI Taxonomy" id="365044"/>
    <lineage>
        <taxon>Bacteria</taxon>
        <taxon>Pseudomonadati</taxon>
        <taxon>Pseudomonadota</taxon>
        <taxon>Betaproteobacteria</taxon>
        <taxon>Burkholderiales</taxon>
        <taxon>Comamonadaceae</taxon>
        <taxon>Polaromonas</taxon>
    </lineage>
</organism>
<keyword evidence="5" id="KW-1185">Reference proteome</keyword>
<dbReference type="RefSeq" id="WP_011801487.1">
    <property type="nucleotide sequence ID" value="NC_008781.1"/>
</dbReference>
<dbReference type="CAZy" id="GT4">
    <property type="family name" value="Glycosyltransferase Family 4"/>
</dbReference>
<feature type="domain" description="Glycosyltransferase subfamily 4-like N-terminal" evidence="3">
    <location>
        <begin position="22"/>
        <end position="183"/>
    </location>
</feature>
<keyword evidence="1 4" id="KW-0808">Transferase</keyword>
<dbReference type="EMBL" id="CP000529">
    <property type="protein sequence ID" value="ABM37409.1"/>
    <property type="molecule type" value="Genomic_DNA"/>
</dbReference>
<dbReference type="CDD" id="cd03801">
    <property type="entry name" value="GT4_PimA-like"/>
    <property type="match status" value="1"/>
</dbReference>
<dbReference type="Proteomes" id="UP000000644">
    <property type="component" value="Chromosome"/>
</dbReference>
<sequence length="400" mass="43451">MHERGMPQALKIGLLTHSVNPRGGVVHTLELAQALHRAGHEVTVMAPAMAGQRMFRPVHCRLQLLPVDQASPGMAGMVNSRIEAFKRHLSTLLAHEQFDVLHAQDPIGANALADLQEQSLIDGFVRTVHHLDNFDDARLMAWQQRGYLAAQQVLCVSQLWRDVLRRAHGIDAALVHNGVDCTRYTRQRDTTDAQLARRLGLRGGRDAPVFLSIGGIEERKNTLRILQAFLALRSDHAQAQLVIAGGASLLDHDAYTREFQTLAAAHGLQAGPGRELVLTGPLADAEMPALFRAADALVMPSLREGFGLVVLEALASGTPVVVSRMAPFTEYLGDADCCWADPQDAASIAQAMRSALAPAWRQALAQTPAVCRRFGWPASAARHADLYRAHAALSRHAAAL</sequence>
<evidence type="ECO:0000313" key="4">
    <source>
        <dbReference type="EMBL" id="ABM37409.1"/>
    </source>
</evidence>
<evidence type="ECO:0000313" key="5">
    <source>
        <dbReference type="Proteomes" id="UP000000644"/>
    </source>
</evidence>
<dbReference type="InterPro" id="IPR028098">
    <property type="entry name" value="Glyco_trans_4-like_N"/>
</dbReference>
<accession>A1VP31</accession>
<name>A1VP31_POLNA</name>
<dbReference type="eggNOG" id="COG0438">
    <property type="taxonomic scope" value="Bacteria"/>
</dbReference>
<dbReference type="Pfam" id="PF13439">
    <property type="entry name" value="Glyco_transf_4"/>
    <property type="match status" value="1"/>
</dbReference>
<dbReference type="InterPro" id="IPR001296">
    <property type="entry name" value="Glyco_trans_1"/>
</dbReference>
<evidence type="ECO:0000259" key="2">
    <source>
        <dbReference type="Pfam" id="PF00534"/>
    </source>
</evidence>
<protein>
    <submittedName>
        <fullName evidence="4">Glycosyl transferase, group 1</fullName>
    </submittedName>
</protein>
<dbReference type="Pfam" id="PF00534">
    <property type="entry name" value="Glycos_transf_1"/>
    <property type="match status" value="1"/>
</dbReference>
<dbReference type="AlphaFoldDB" id="A1VP31"/>
<dbReference type="PANTHER" id="PTHR46401:SF2">
    <property type="entry name" value="GLYCOSYLTRANSFERASE WBBK-RELATED"/>
    <property type="match status" value="1"/>
</dbReference>
<dbReference type="KEGG" id="pna:Pnap_2100"/>
<proteinExistence type="predicted"/>